<reference evidence="2" key="1">
    <citation type="submission" date="2022-04" db="EMBL/GenBank/DDBJ databases">
        <title>Halocatena sp. nov., isolated from a salt lake.</title>
        <authorList>
            <person name="Cui H.-L."/>
        </authorList>
    </citation>
    <scope>NUCLEOTIDE SEQUENCE</scope>
    <source>
        <strain evidence="2">AD-1</strain>
        <plasmid evidence="2">unnamed1</plasmid>
    </source>
</reference>
<geneLocation type="plasmid" evidence="2 3">
    <name>unnamed1</name>
</geneLocation>
<gene>
    <name evidence="2" type="ORF">MW046_14050</name>
</gene>
<dbReference type="EMBL" id="CP096020">
    <property type="protein sequence ID" value="UPM44587.1"/>
    <property type="molecule type" value="Genomic_DNA"/>
</dbReference>
<evidence type="ECO:0000313" key="3">
    <source>
        <dbReference type="Proteomes" id="UP000831768"/>
    </source>
</evidence>
<organism evidence="2 3">
    <name type="scientific">Halocatena salina</name>
    <dbReference type="NCBI Taxonomy" id="2934340"/>
    <lineage>
        <taxon>Archaea</taxon>
        <taxon>Methanobacteriati</taxon>
        <taxon>Methanobacteriota</taxon>
        <taxon>Stenosarchaea group</taxon>
        <taxon>Halobacteria</taxon>
        <taxon>Halobacteriales</taxon>
        <taxon>Natronomonadaceae</taxon>
        <taxon>Halocatena</taxon>
    </lineage>
</organism>
<feature type="compositionally biased region" description="Basic and acidic residues" evidence="1">
    <location>
        <begin position="41"/>
        <end position="56"/>
    </location>
</feature>
<name>A0A8U0A9S6_9EURY</name>
<dbReference type="KEGG" id="haad:MW046_14050"/>
<keyword evidence="2" id="KW-0614">Plasmid</keyword>
<proteinExistence type="predicted"/>
<dbReference type="GeneID" id="71929191"/>
<evidence type="ECO:0000256" key="1">
    <source>
        <dbReference type="SAM" id="MobiDB-lite"/>
    </source>
</evidence>
<dbReference type="AlphaFoldDB" id="A0A8U0A9S6"/>
<keyword evidence="3" id="KW-1185">Reference proteome</keyword>
<dbReference type="Proteomes" id="UP000831768">
    <property type="component" value="Plasmid unnamed1"/>
</dbReference>
<protein>
    <submittedName>
        <fullName evidence="2">Uncharacterized protein</fullName>
    </submittedName>
</protein>
<evidence type="ECO:0000313" key="2">
    <source>
        <dbReference type="EMBL" id="UPM44587.1"/>
    </source>
</evidence>
<sequence length="120" mass="13848">MTQSRDVRRGLGFETLPPQPTFWRAWNERFSADLRDASYEETETEWHTEQVRDRFDQSSQRLSQQTRATHLSDSPDDVRQASISLGSVCNSAERELLTVVRGRRCLRTTCVPSSRQLAFG</sequence>
<accession>A0A8U0A9S6</accession>
<dbReference type="RefSeq" id="WP_247995241.1">
    <property type="nucleotide sequence ID" value="NZ_CP096020.1"/>
</dbReference>
<feature type="region of interest" description="Disordered" evidence="1">
    <location>
        <begin position="41"/>
        <end position="78"/>
    </location>
</feature>
<feature type="compositionally biased region" description="Polar residues" evidence="1">
    <location>
        <begin position="57"/>
        <end position="72"/>
    </location>
</feature>